<sequence>MAALAPPPPGSQKSADPSTGRTLAVIKTDPDRSLTQTSSKDKADSPLGPGKPGHVRAGADRNAAETGNQDWETESYFGNEHTLILIICLSAIATMLAFIIFVMITWLRRRNRSQEIARSLNYGRQRNLDTMKRVFVDASKSPPYRNASGTLLHQIPMQAKTPTEMDRSATMVKNSRSSDCLAEANAIMLEPMAFHDNHILAGSAGSGGQRERTGGGSGPNTPVYAAGIGKIVPYSRAQTLVMAYSQAADVSRLQADSEAVCVLSSTSSENKQGTTTGRNADSPTTSGRLFVR</sequence>
<dbReference type="AlphaFoldDB" id="A0A3P6TXM7"/>
<evidence type="ECO:0000313" key="4">
    <source>
        <dbReference type="Proteomes" id="UP000281553"/>
    </source>
</evidence>
<accession>A0A3P6TXM7</accession>
<keyword evidence="2" id="KW-0472">Membrane</keyword>
<keyword evidence="2" id="KW-1133">Transmembrane helix</keyword>
<protein>
    <submittedName>
        <fullName evidence="3">Uncharacterized protein</fullName>
    </submittedName>
</protein>
<feature type="region of interest" description="Disordered" evidence="1">
    <location>
        <begin position="264"/>
        <end position="292"/>
    </location>
</feature>
<feature type="region of interest" description="Disordered" evidence="1">
    <location>
        <begin position="201"/>
        <end position="221"/>
    </location>
</feature>
<keyword evidence="4" id="KW-1185">Reference proteome</keyword>
<feature type="region of interest" description="Disordered" evidence="1">
    <location>
        <begin position="1"/>
        <end position="67"/>
    </location>
</feature>
<dbReference type="EMBL" id="UYRU01044739">
    <property type="protein sequence ID" value="VDK87603.1"/>
    <property type="molecule type" value="Genomic_DNA"/>
</dbReference>
<evidence type="ECO:0000256" key="2">
    <source>
        <dbReference type="SAM" id="Phobius"/>
    </source>
</evidence>
<reference evidence="3 4" key="1">
    <citation type="submission" date="2018-11" db="EMBL/GenBank/DDBJ databases">
        <authorList>
            <consortium name="Pathogen Informatics"/>
        </authorList>
    </citation>
    <scope>NUCLEOTIDE SEQUENCE [LARGE SCALE GENOMIC DNA]</scope>
</reference>
<feature type="compositionally biased region" description="Gly residues" evidence="1">
    <location>
        <begin position="204"/>
        <end position="218"/>
    </location>
</feature>
<proteinExistence type="predicted"/>
<keyword evidence="2" id="KW-0812">Transmembrane</keyword>
<dbReference type="Proteomes" id="UP000281553">
    <property type="component" value="Unassembled WGS sequence"/>
</dbReference>
<organism evidence="3 4">
    <name type="scientific">Dibothriocephalus latus</name>
    <name type="common">Fish tapeworm</name>
    <name type="synonym">Diphyllobothrium latum</name>
    <dbReference type="NCBI Taxonomy" id="60516"/>
    <lineage>
        <taxon>Eukaryota</taxon>
        <taxon>Metazoa</taxon>
        <taxon>Spiralia</taxon>
        <taxon>Lophotrochozoa</taxon>
        <taxon>Platyhelminthes</taxon>
        <taxon>Cestoda</taxon>
        <taxon>Eucestoda</taxon>
        <taxon>Diphyllobothriidea</taxon>
        <taxon>Diphyllobothriidae</taxon>
        <taxon>Dibothriocephalus</taxon>
    </lineage>
</organism>
<gene>
    <name evidence="3" type="ORF">DILT_LOCUS4047</name>
</gene>
<feature type="compositionally biased region" description="Pro residues" evidence="1">
    <location>
        <begin position="1"/>
        <end position="10"/>
    </location>
</feature>
<feature type="compositionally biased region" description="Polar residues" evidence="1">
    <location>
        <begin position="11"/>
        <end position="21"/>
    </location>
</feature>
<feature type="transmembrane region" description="Helical" evidence="2">
    <location>
        <begin position="83"/>
        <end position="107"/>
    </location>
</feature>
<evidence type="ECO:0000313" key="3">
    <source>
        <dbReference type="EMBL" id="VDK87603.1"/>
    </source>
</evidence>
<name>A0A3P6TXM7_DIBLA</name>
<evidence type="ECO:0000256" key="1">
    <source>
        <dbReference type="SAM" id="MobiDB-lite"/>
    </source>
</evidence>